<evidence type="ECO:0000256" key="2">
    <source>
        <dbReference type="ARBA" id="ARBA00022723"/>
    </source>
</evidence>
<dbReference type="RefSeq" id="WP_379191952.1">
    <property type="nucleotide sequence ID" value="NZ_JBHSOW010000121.1"/>
</dbReference>
<name>A0ABW0W749_9BACL</name>
<organism evidence="7 8">
    <name type="scientific">Paenibacillus solisilvae</name>
    <dbReference type="NCBI Taxonomy" id="2486751"/>
    <lineage>
        <taxon>Bacteria</taxon>
        <taxon>Bacillati</taxon>
        <taxon>Bacillota</taxon>
        <taxon>Bacilli</taxon>
        <taxon>Bacillales</taxon>
        <taxon>Paenibacillaceae</taxon>
        <taxon>Paenibacillus</taxon>
    </lineage>
</organism>
<evidence type="ECO:0000256" key="1">
    <source>
        <dbReference type="ARBA" id="ARBA00010716"/>
    </source>
</evidence>
<protein>
    <submittedName>
        <fullName evidence="7">N-acetylglucosamine-6-phosphate deacetylase</fullName>
        <ecNumber evidence="7">3.5.1.25</ecNumber>
    </submittedName>
</protein>
<dbReference type="Pfam" id="PF01979">
    <property type="entry name" value="Amidohydro_1"/>
    <property type="match status" value="1"/>
</dbReference>
<dbReference type="InterPro" id="IPR003764">
    <property type="entry name" value="GlcNAc_6-P_deAcase"/>
</dbReference>
<evidence type="ECO:0000313" key="8">
    <source>
        <dbReference type="Proteomes" id="UP001596047"/>
    </source>
</evidence>
<dbReference type="Gene3D" id="2.30.40.10">
    <property type="entry name" value="Urease, subunit C, domain 1"/>
    <property type="match status" value="1"/>
</dbReference>
<dbReference type="GO" id="GO:0008448">
    <property type="term" value="F:N-acetylglucosamine-6-phosphate deacetylase activity"/>
    <property type="evidence" value="ECO:0007669"/>
    <property type="project" value="UniProtKB-EC"/>
</dbReference>
<dbReference type="SUPFAM" id="SSF51556">
    <property type="entry name" value="Metallo-dependent hydrolases"/>
    <property type="match status" value="1"/>
</dbReference>
<keyword evidence="8" id="KW-1185">Reference proteome</keyword>
<proteinExistence type="inferred from homology"/>
<dbReference type="InterPro" id="IPR006680">
    <property type="entry name" value="Amidohydro-rel"/>
</dbReference>
<keyword evidence="4 5" id="KW-0119">Carbohydrate metabolism</keyword>
<dbReference type="PANTHER" id="PTHR11113">
    <property type="entry name" value="N-ACETYLGLUCOSAMINE-6-PHOSPHATE DEACETYLASE"/>
    <property type="match status" value="1"/>
</dbReference>
<dbReference type="InterPro" id="IPR032466">
    <property type="entry name" value="Metal_Hydrolase"/>
</dbReference>
<dbReference type="InterPro" id="IPR011059">
    <property type="entry name" value="Metal-dep_hydrolase_composite"/>
</dbReference>
<comment type="caution">
    <text evidence="7">The sequence shown here is derived from an EMBL/GenBank/DDBJ whole genome shotgun (WGS) entry which is preliminary data.</text>
</comment>
<feature type="domain" description="Amidohydrolase-related" evidence="6">
    <location>
        <begin position="40"/>
        <end position="382"/>
    </location>
</feature>
<evidence type="ECO:0000259" key="6">
    <source>
        <dbReference type="Pfam" id="PF01979"/>
    </source>
</evidence>
<dbReference type="PANTHER" id="PTHR11113:SF14">
    <property type="entry name" value="N-ACETYLGLUCOSAMINE-6-PHOSPHATE DEACETYLASE"/>
    <property type="match status" value="1"/>
</dbReference>
<keyword evidence="3 5" id="KW-0378">Hydrolase</keyword>
<evidence type="ECO:0000313" key="7">
    <source>
        <dbReference type="EMBL" id="MFC5653298.1"/>
    </source>
</evidence>
<dbReference type="PIRSF" id="PIRSF038994">
    <property type="entry name" value="NagA"/>
    <property type="match status" value="1"/>
</dbReference>
<comment type="similarity">
    <text evidence="1 5">Belongs to the metallo-dependent hydrolases superfamily. NagA family.</text>
</comment>
<dbReference type="EC" id="3.5.1.25" evidence="7"/>
<keyword evidence="2" id="KW-0479">Metal-binding</keyword>
<gene>
    <name evidence="7" type="primary">nagA</name>
    <name evidence="7" type="ORF">ACFPYJ_30130</name>
</gene>
<dbReference type="EMBL" id="JBHSOW010000121">
    <property type="protein sequence ID" value="MFC5653298.1"/>
    <property type="molecule type" value="Genomic_DNA"/>
</dbReference>
<evidence type="ECO:0000256" key="4">
    <source>
        <dbReference type="ARBA" id="ARBA00023277"/>
    </source>
</evidence>
<dbReference type="Gene3D" id="3.20.20.140">
    <property type="entry name" value="Metal-dependent hydrolases"/>
    <property type="match status" value="1"/>
</dbReference>
<dbReference type="Proteomes" id="UP001596047">
    <property type="component" value="Unassembled WGS sequence"/>
</dbReference>
<dbReference type="SUPFAM" id="SSF51338">
    <property type="entry name" value="Composite domain of metallo-dependent hydrolases"/>
    <property type="match status" value="1"/>
</dbReference>
<dbReference type="NCBIfam" id="TIGR00221">
    <property type="entry name" value="nagA"/>
    <property type="match status" value="1"/>
</dbReference>
<reference evidence="8" key="1">
    <citation type="journal article" date="2019" name="Int. J. Syst. Evol. Microbiol.">
        <title>The Global Catalogue of Microorganisms (GCM) 10K type strain sequencing project: providing services to taxonomists for standard genome sequencing and annotation.</title>
        <authorList>
            <consortium name="The Broad Institute Genomics Platform"/>
            <consortium name="The Broad Institute Genome Sequencing Center for Infectious Disease"/>
            <person name="Wu L."/>
            <person name="Ma J."/>
        </authorList>
    </citation>
    <scope>NUCLEOTIDE SEQUENCE [LARGE SCALE GENOMIC DNA]</scope>
    <source>
        <strain evidence="8">CGMCC 1.3240</strain>
    </source>
</reference>
<accession>A0ABW0W749</accession>
<sequence length="385" mass="41874">MIERVFKARHWQNGRTVKVGVENGRISEVEAVDEPADLWIAPGLIDVQLNGIGGHDLNNYEVTVETVKEIVKLLHQGGVTRFCPTIVTGPKDRMLHCIRTIADACASDPMVDNAVIGIHVEGPFISEEDGPRGAHNKDWVRDPDVEEFMGWFRAANARICKVTLAPEKSGAIAFIRLLKRMGIVAAIGHCSATEEQISSAVEAGASMSTHLGNGAHPYIKRHPNYIWAQLADDRLWAGLIPDGHHLPASTLKVMIRVKGDKAILTSDAVHLAGLPPGRYSTGINDDVILEEDGLLHLAHTRDIMAGAATPLHLGIQRAVQSDVCSLEEAIRMATLHPSRLFGLDRQGVGKLEVGSPADFILYGSDNDRIFDIVQTVSKGTVVFEV</sequence>
<evidence type="ECO:0000256" key="5">
    <source>
        <dbReference type="PIRNR" id="PIRNR038994"/>
    </source>
</evidence>
<evidence type="ECO:0000256" key="3">
    <source>
        <dbReference type="ARBA" id="ARBA00022801"/>
    </source>
</evidence>